<sequence length="103" mass="11584">MGEAVQVVMRNSCISSLSASSVGTQFNDFLKLSASQYSTDEFFSDLGKARQFHVPTHAAHESMPATKAEQHDQQLQITDRNQLLKNLRKYFLTFVDQSLTRAS</sequence>
<reference evidence="1 2" key="1">
    <citation type="journal article" date="2023" name="Sci. Data">
        <title>Genome assembly of the Korean intertidal mud-creeper Batillaria attramentaria.</title>
        <authorList>
            <person name="Patra A.K."/>
            <person name="Ho P.T."/>
            <person name="Jun S."/>
            <person name="Lee S.J."/>
            <person name="Kim Y."/>
            <person name="Won Y.J."/>
        </authorList>
    </citation>
    <scope>NUCLEOTIDE SEQUENCE [LARGE SCALE GENOMIC DNA]</scope>
    <source>
        <strain evidence="1">Wonlab-2016</strain>
    </source>
</reference>
<name>A0ABD0KNV6_9CAEN</name>
<protein>
    <submittedName>
        <fullName evidence="1">Uncharacterized protein</fullName>
    </submittedName>
</protein>
<keyword evidence="2" id="KW-1185">Reference proteome</keyword>
<organism evidence="1 2">
    <name type="scientific">Batillaria attramentaria</name>
    <dbReference type="NCBI Taxonomy" id="370345"/>
    <lineage>
        <taxon>Eukaryota</taxon>
        <taxon>Metazoa</taxon>
        <taxon>Spiralia</taxon>
        <taxon>Lophotrochozoa</taxon>
        <taxon>Mollusca</taxon>
        <taxon>Gastropoda</taxon>
        <taxon>Caenogastropoda</taxon>
        <taxon>Sorbeoconcha</taxon>
        <taxon>Cerithioidea</taxon>
        <taxon>Batillariidae</taxon>
        <taxon>Batillaria</taxon>
    </lineage>
</organism>
<gene>
    <name evidence="1" type="ORF">BaRGS_00020060</name>
</gene>
<evidence type="ECO:0000313" key="1">
    <source>
        <dbReference type="EMBL" id="KAK7488763.1"/>
    </source>
</evidence>
<evidence type="ECO:0000313" key="2">
    <source>
        <dbReference type="Proteomes" id="UP001519460"/>
    </source>
</evidence>
<dbReference type="Proteomes" id="UP001519460">
    <property type="component" value="Unassembled WGS sequence"/>
</dbReference>
<comment type="caution">
    <text evidence="1">The sequence shown here is derived from an EMBL/GenBank/DDBJ whole genome shotgun (WGS) entry which is preliminary data.</text>
</comment>
<accession>A0ABD0KNV6</accession>
<dbReference type="AlphaFoldDB" id="A0ABD0KNV6"/>
<proteinExistence type="predicted"/>
<dbReference type="EMBL" id="JACVVK020000147">
    <property type="protein sequence ID" value="KAK7488763.1"/>
    <property type="molecule type" value="Genomic_DNA"/>
</dbReference>